<dbReference type="Proteomes" id="UP001264959">
    <property type="component" value="Segment"/>
</dbReference>
<feature type="transmembrane region" description="Helical" evidence="1">
    <location>
        <begin position="444"/>
        <end position="464"/>
    </location>
</feature>
<keyword evidence="1" id="KW-0812">Transmembrane</keyword>
<dbReference type="EMBL" id="ON704650">
    <property type="protein sequence ID" value="UZE89755.1"/>
    <property type="molecule type" value="Genomic_DNA"/>
</dbReference>
<evidence type="ECO:0000313" key="3">
    <source>
        <dbReference type="EMBL" id="UZE89755.1"/>
    </source>
</evidence>
<accession>A0A9E8BWE0</accession>
<protein>
    <submittedName>
        <fullName evidence="3">Enhancin</fullName>
    </submittedName>
</protein>
<evidence type="ECO:0000313" key="4">
    <source>
        <dbReference type="Proteomes" id="UP001264959"/>
    </source>
</evidence>
<reference evidence="3" key="1">
    <citation type="journal article" date="2022" name="Viruses">
        <title>The Parapoynx stagnalis Nucleopolyhedrovirus (PastNPV), a Divergent Member of the Alphabaculovirus Group I Clade, Encodes a Homolog of Ran GTPase.</title>
        <authorList>
            <person name="Harrison R.L."/>
            <person name="Rowley D.L."/>
        </authorList>
    </citation>
    <scope>NUCLEOTIDE SEQUENCE</scope>
    <source>
        <strain evidence="3">BCIPV-473</strain>
    </source>
</reference>
<proteinExistence type="predicted"/>
<feature type="domain" description="Peptidase M60" evidence="2">
    <location>
        <begin position="28"/>
        <end position="317"/>
    </location>
</feature>
<dbReference type="PROSITE" id="PS51723">
    <property type="entry name" value="PEPTIDASE_M60"/>
    <property type="match status" value="1"/>
</dbReference>
<name>A0A9E8BWE0_9ABAC</name>
<dbReference type="SMART" id="SM01276">
    <property type="entry name" value="M60-like"/>
    <property type="match status" value="1"/>
</dbReference>
<evidence type="ECO:0000256" key="1">
    <source>
        <dbReference type="SAM" id="Phobius"/>
    </source>
</evidence>
<organism evidence="3 4">
    <name type="scientific">Parapoynx stagnalis nucleopolyhedrovirus</name>
    <dbReference type="NCBI Taxonomy" id="2993413"/>
    <lineage>
        <taxon>Viruses</taxon>
        <taxon>Viruses incertae sedis</taxon>
        <taxon>Naldaviricetes</taxon>
        <taxon>Lefavirales</taxon>
        <taxon>Baculoviridae</taxon>
        <taxon>Alphabaculovirus</taxon>
        <taxon>Alphabaculovirus pastagnalis</taxon>
    </lineage>
</organism>
<feature type="transmembrane region" description="Helical" evidence="1">
    <location>
        <begin position="696"/>
        <end position="722"/>
    </location>
</feature>
<keyword evidence="1" id="KW-1133">Transmembrane helix</keyword>
<evidence type="ECO:0000259" key="2">
    <source>
        <dbReference type="PROSITE" id="PS51723"/>
    </source>
</evidence>
<sequence>MFSIEVPTTFVPDWIAKDQSFSFLAVNHNRIDCSIFVKAGDTITINNVSTDNVHFRIYNDSMIKEYSTLLNVADGKVSHVVQHDGVPFFDCQLNGMDYSAEIEIDTIRPLPKYVYGTDSHLVWNDYEPFALLISNYVQILVPFVDRDIVLNSNIDSILEWYEDVITFFDNLVGLTNEYLHVNQVNANSNKRFFVKANIITLGINYYDRYHIAQGTESVALFLNPVPTNWEGLREIAHAYDFHFIRSGPVPLLRVWNTILCDSYQNLYLTRDEKSVNSPSALSVGQTIVNKIKNLESVNVFSDNEKLAIFSYIMDIDPQVFAKINESWRYWRLGNVIGNEYFLPNEFALPMQMWWLMYSQFDIRPIFESILMPCDDWMINEDNRLNSKPAMIFCGMFDDDFDVPLQLKSIDENPKNTTDVIIDIDIKDFNQIANQMLRLRVGNRIAYSFTITSVTFSIHVICGIYKIDMPRGYEQKTYKIVTSDHENYLLAHKNYTRQCRIKYYEQNEYSYLQNEFGRFYGFNDSNVGTMQVDYLSNILNITNVNPDPNSGYLNNMYIRFALQNKIILDITGVNMQFKIQTNNFNVGDTLIIRHLQGNLNRMNFMSQITTQMEYTITFKGVKVFNDFIENVENNLLNKIDKCAKYFENNLLYITNDNLFWDSIYSAILQFDTQKHYLLKKYDKFLPLRFRIRQQQTINIMLICVIISAIILFIIIFIIFIIVYKKSSF</sequence>
<keyword evidence="4" id="KW-1185">Reference proteome</keyword>
<dbReference type="Gene3D" id="3.40.390.80">
    <property type="entry name" value="Peptidase M60, enhancin-like domain 2"/>
    <property type="match status" value="1"/>
</dbReference>
<keyword evidence="1" id="KW-0472">Membrane</keyword>
<dbReference type="InterPro" id="IPR031161">
    <property type="entry name" value="Peptidase_M60_dom"/>
</dbReference>